<name>A0A4C1W753_EUMVA</name>
<accession>A0A4C1W753</accession>
<sequence>MFRKKQAGGDELERERHRESLCSATRRARAQRDDGSYHGNDGSILEPRQVRANPEKLMIEASAARCDRPVSAISFGSTNSDELKRLRPAVKLTKIVWQLYIEWFFVPGHRS</sequence>
<reference evidence="2 3" key="1">
    <citation type="journal article" date="2019" name="Commun. Biol.">
        <title>The bagworm genome reveals a unique fibroin gene that provides high tensile strength.</title>
        <authorList>
            <person name="Kono N."/>
            <person name="Nakamura H."/>
            <person name="Ohtoshi R."/>
            <person name="Tomita M."/>
            <person name="Numata K."/>
            <person name="Arakawa K."/>
        </authorList>
    </citation>
    <scope>NUCLEOTIDE SEQUENCE [LARGE SCALE GENOMIC DNA]</scope>
</reference>
<dbReference type="Proteomes" id="UP000299102">
    <property type="component" value="Unassembled WGS sequence"/>
</dbReference>
<dbReference type="AlphaFoldDB" id="A0A4C1W753"/>
<feature type="region of interest" description="Disordered" evidence="1">
    <location>
        <begin position="1"/>
        <end position="45"/>
    </location>
</feature>
<evidence type="ECO:0000313" key="2">
    <source>
        <dbReference type="EMBL" id="GBP46004.1"/>
    </source>
</evidence>
<gene>
    <name evidence="2" type="ORF">EVAR_24197_1</name>
</gene>
<comment type="caution">
    <text evidence="2">The sequence shown here is derived from an EMBL/GenBank/DDBJ whole genome shotgun (WGS) entry which is preliminary data.</text>
</comment>
<protein>
    <submittedName>
        <fullName evidence="2">Uncharacterized protein</fullName>
    </submittedName>
</protein>
<evidence type="ECO:0000313" key="3">
    <source>
        <dbReference type="Proteomes" id="UP000299102"/>
    </source>
</evidence>
<organism evidence="2 3">
    <name type="scientific">Eumeta variegata</name>
    <name type="common">Bagworm moth</name>
    <name type="synonym">Eumeta japonica</name>
    <dbReference type="NCBI Taxonomy" id="151549"/>
    <lineage>
        <taxon>Eukaryota</taxon>
        <taxon>Metazoa</taxon>
        <taxon>Ecdysozoa</taxon>
        <taxon>Arthropoda</taxon>
        <taxon>Hexapoda</taxon>
        <taxon>Insecta</taxon>
        <taxon>Pterygota</taxon>
        <taxon>Neoptera</taxon>
        <taxon>Endopterygota</taxon>
        <taxon>Lepidoptera</taxon>
        <taxon>Glossata</taxon>
        <taxon>Ditrysia</taxon>
        <taxon>Tineoidea</taxon>
        <taxon>Psychidae</taxon>
        <taxon>Oiketicinae</taxon>
        <taxon>Eumeta</taxon>
    </lineage>
</organism>
<dbReference type="EMBL" id="BGZK01000475">
    <property type="protein sequence ID" value="GBP46004.1"/>
    <property type="molecule type" value="Genomic_DNA"/>
</dbReference>
<keyword evidence="3" id="KW-1185">Reference proteome</keyword>
<proteinExistence type="predicted"/>
<feature type="compositionally biased region" description="Basic and acidic residues" evidence="1">
    <location>
        <begin position="7"/>
        <end position="20"/>
    </location>
</feature>
<evidence type="ECO:0000256" key="1">
    <source>
        <dbReference type="SAM" id="MobiDB-lite"/>
    </source>
</evidence>